<comment type="caution">
    <text evidence="14">The sequence shown here is derived from an EMBL/GenBank/DDBJ whole genome shotgun (WGS) entry which is preliminary data.</text>
</comment>
<evidence type="ECO:0000313" key="14">
    <source>
        <dbReference type="EMBL" id="OKL48749.1"/>
    </source>
</evidence>
<accession>A0A1Q5PMK0</accession>
<dbReference type="EMBL" id="MPDM01000005">
    <property type="protein sequence ID" value="OKL48749.1"/>
    <property type="molecule type" value="Genomic_DNA"/>
</dbReference>
<dbReference type="Gene3D" id="3.40.50.720">
    <property type="entry name" value="NAD(P)-binding Rossmann-like Domain"/>
    <property type="match status" value="1"/>
</dbReference>
<dbReference type="PANTHER" id="PTHR43765">
    <property type="entry name" value="2-DEHYDROPANTOATE 2-REDUCTASE-RELATED"/>
    <property type="match status" value="1"/>
</dbReference>
<evidence type="ECO:0000256" key="7">
    <source>
        <dbReference type="ARBA" id="ARBA00022857"/>
    </source>
</evidence>
<comment type="pathway">
    <text evidence="2 11">Cofactor biosynthesis; (R)-pantothenate biosynthesis; (R)-pantoate from 3-methyl-2-oxobutanoate: step 2/2.</text>
</comment>
<evidence type="ECO:0000256" key="2">
    <source>
        <dbReference type="ARBA" id="ARBA00004994"/>
    </source>
</evidence>
<evidence type="ECO:0000256" key="6">
    <source>
        <dbReference type="ARBA" id="ARBA00022655"/>
    </source>
</evidence>
<dbReference type="InterPro" id="IPR003710">
    <property type="entry name" value="ApbA"/>
</dbReference>
<evidence type="ECO:0000256" key="11">
    <source>
        <dbReference type="RuleBase" id="RU362068"/>
    </source>
</evidence>
<sequence length="312" mass="33848">MRIGIAGAGAMGSRFGYMLSEAGQDVTLIDSWSDHVEAIKANGLQIDWNGESRVAPFKIVYPHEVAGTFDLIICFTKAMGLDQMLSSIQSAIGPDTALLCLLNGIGHEETVRKYVPDANFILGTTIWTAGLDGPGRAHLYGSGAVALENMENSESAKRKAYEVAELLDGAGLNASYSDSVRYSIYRKATLNGAVNAMCTILECNLNTFGSTQSSEEIIVGILNEFGDVAAHEGINLDREEVLNYIHSIFSPDSIGEHYPSMYQDLVKNNRITEIDYLNGAIARKGKDYGIPTPFCELVTLLVHAKEEIRGAK</sequence>
<dbReference type="NCBIfam" id="TIGR00745">
    <property type="entry name" value="apbA_panE"/>
    <property type="match status" value="1"/>
</dbReference>
<evidence type="ECO:0000256" key="3">
    <source>
        <dbReference type="ARBA" id="ARBA00007870"/>
    </source>
</evidence>
<comment type="similarity">
    <text evidence="3 11">Belongs to the ketopantoate reductase family.</text>
</comment>
<keyword evidence="7 11" id="KW-0521">NADP</keyword>
<protein>
    <recommendedName>
        <fullName evidence="5 11">2-dehydropantoate 2-reductase</fullName>
        <ecNumber evidence="4 11">1.1.1.169</ecNumber>
    </recommendedName>
    <alternativeName>
        <fullName evidence="9 11">Ketopantoate reductase</fullName>
    </alternativeName>
</protein>
<dbReference type="OrthoDB" id="9796561at2"/>
<evidence type="ECO:0000256" key="9">
    <source>
        <dbReference type="ARBA" id="ARBA00032024"/>
    </source>
</evidence>
<proteinExistence type="inferred from homology"/>
<evidence type="ECO:0000256" key="4">
    <source>
        <dbReference type="ARBA" id="ARBA00013014"/>
    </source>
</evidence>
<evidence type="ECO:0000313" key="15">
    <source>
        <dbReference type="Proteomes" id="UP000186465"/>
    </source>
</evidence>
<evidence type="ECO:0000259" key="12">
    <source>
        <dbReference type="Pfam" id="PF02558"/>
    </source>
</evidence>
<dbReference type="SUPFAM" id="SSF51735">
    <property type="entry name" value="NAD(P)-binding Rossmann-fold domains"/>
    <property type="match status" value="1"/>
</dbReference>
<dbReference type="Proteomes" id="UP000186465">
    <property type="component" value="Unassembled WGS sequence"/>
</dbReference>
<feature type="domain" description="Ketopantoate reductase N-terminal" evidence="12">
    <location>
        <begin position="3"/>
        <end position="151"/>
    </location>
</feature>
<keyword evidence="6 11" id="KW-0566">Pantothenate biosynthesis</keyword>
<dbReference type="NCBIfam" id="NF005088">
    <property type="entry name" value="PRK06522.1-2"/>
    <property type="match status" value="1"/>
</dbReference>
<dbReference type="InterPro" id="IPR013332">
    <property type="entry name" value="KPR_N"/>
</dbReference>
<feature type="domain" description="Ketopantoate reductase C-terminal" evidence="13">
    <location>
        <begin position="180"/>
        <end position="306"/>
    </location>
</feature>
<dbReference type="Pfam" id="PF02558">
    <property type="entry name" value="ApbA"/>
    <property type="match status" value="1"/>
</dbReference>
<dbReference type="AlphaFoldDB" id="A0A1Q5PMK0"/>
<dbReference type="GO" id="GO:0005737">
    <property type="term" value="C:cytoplasm"/>
    <property type="evidence" value="ECO:0007669"/>
    <property type="project" value="TreeGrafter"/>
</dbReference>
<name>A0A1Q5PMK0_9ACTO</name>
<evidence type="ECO:0000256" key="5">
    <source>
        <dbReference type="ARBA" id="ARBA00019465"/>
    </source>
</evidence>
<dbReference type="STRING" id="156892.BM477_06040"/>
<dbReference type="InterPro" id="IPR013328">
    <property type="entry name" value="6PGD_dom2"/>
</dbReference>
<dbReference type="GO" id="GO:0008677">
    <property type="term" value="F:2-dehydropantoate 2-reductase activity"/>
    <property type="evidence" value="ECO:0007669"/>
    <property type="project" value="UniProtKB-EC"/>
</dbReference>
<dbReference type="Gene3D" id="1.10.1040.10">
    <property type="entry name" value="N-(1-d-carboxylethyl)-l-norvaline Dehydrogenase, domain 2"/>
    <property type="match status" value="1"/>
</dbReference>
<evidence type="ECO:0000256" key="1">
    <source>
        <dbReference type="ARBA" id="ARBA00002919"/>
    </source>
</evidence>
<keyword evidence="8 11" id="KW-0560">Oxidoreductase</keyword>
<evidence type="ECO:0000259" key="13">
    <source>
        <dbReference type="Pfam" id="PF08546"/>
    </source>
</evidence>
<evidence type="ECO:0000256" key="8">
    <source>
        <dbReference type="ARBA" id="ARBA00023002"/>
    </source>
</evidence>
<dbReference type="RefSeq" id="WP_075361777.1">
    <property type="nucleotide sequence ID" value="NZ_MPDM01000005.1"/>
</dbReference>
<dbReference type="InterPro" id="IPR050838">
    <property type="entry name" value="Ketopantoate_reductase"/>
</dbReference>
<comment type="function">
    <text evidence="1 11">Catalyzes the NADPH-dependent reduction of ketopantoate into pantoic acid.</text>
</comment>
<dbReference type="GO" id="GO:0015940">
    <property type="term" value="P:pantothenate biosynthetic process"/>
    <property type="evidence" value="ECO:0007669"/>
    <property type="project" value="UniProtKB-UniPathway"/>
</dbReference>
<dbReference type="InterPro" id="IPR008927">
    <property type="entry name" value="6-PGluconate_DH-like_C_sf"/>
</dbReference>
<reference evidence="15" key="1">
    <citation type="submission" date="2016-11" db="EMBL/GenBank/DDBJ databases">
        <title>Actinomyces gypaetusis sp. nov. isolated from Gypaetus barbatus in Qinghai Tibet Plateau China.</title>
        <authorList>
            <person name="Meng X."/>
        </authorList>
    </citation>
    <scope>NUCLEOTIDE SEQUENCE [LARGE SCALE GENOMIC DNA]</scope>
    <source>
        <strain evidence="15">DSM 15383</strain>
    </source>
</reference>
<evidence type="ECO:0000256" key="10">
    <source>
        <dbReference type="ARBA" id="ARBA00048793"/>
    </source>
</evidence>
<dbReference type="UniPathway" id="UPA00028">
    <property type="reaction ID" value="UER00004"/>
</dbReference>
<gene>
    <name evidence="14" type="ORF">BM477_06040</name>
</gene>
<dbReference type="InterPro" id="IPR013752">
    <property type="entry name" value="KPA_reductase"/>
</dbReference>
<dbReference type="Pfam" id="PF08546">
    <property type="entry name" value="ApbA_C"/>
    <property type="match status" value="1"/>
</dbReference>
<dbReference type="PANTHER" id="PTHR43765:SF2">
    <property type="entry name" value="2-DEHYDROPANTOATE 2-REDUCTASE"/>
    <property type="match status" value="1"/>
</dbReference>
<dbReference type="EC" id="1.1.1.169" evidence="4 11"/>
<dbReference type="GO" id="GO:0050661">
    <property type="term" value="F:NADP binding"/>
    <property type="evidence" value="ECO:0007669"/>
    <property type="project" value="TreeGrafter"/>
</dbReference>
<comment type="catalytic activity">
    <reaction evidence="10 11">
        <text>(R)-pantoate + NADP(+) = 2-dehydropantoate + NADPH + H(+)</text>
        <dbReference type="Rhea" id="RHEA:16233"/>
        <dbReference type="ChEBI" id="CHEBI:11561"/>
        <dbReference type="ChEBI" id="CHEBI:15378"/>
        <dbReference type="ChEBI" id="CHEBI:15980"/>
        <dbReference type="ChEBI" id="CHEBI:57783"/>
        <dbReference type="ChEBI" id="CHEBI:58349"/>
        <dbReference type="EC" id="1.1.1.169"/>
    </reaction>
</comment>
<dbReference type="InterPro" id="IPR036291">
    <property type="entry name" value="NAD(P)-bd_dom_sf"/>
</dbReference>
<organism evidence="14 15">
    <name type="scientific">Boudabousia marimammalium</name>
    <dbReference type="NCBI Taxonomy" id="156892"/>
    <lineage>
        <taxon>Bacteria</taxon>
        <taxon>Bacillati</taxon>
        <taxon>Actinomycetota</taxon>
        <taxon>Actinomycetes</taxon>
        <taxon>Actinomycetales</taxon>
        <taxon>Actinomycetaceae</taxon>
        <taxon>Boudabousia</taxon>
    </lineage>
</organism>
<dbReference type="SUPFAM" id="SSF48179">
    <property type="entry name" value="6-phosphogluconate dehydrogenase C-terminal domain-like"/>
    <property type="match status" value="1"/>
</dbReference>
<keyword evidence="15" id="KW-1185">Reference proteome</keyword>